<dbReference type="Proteomes" id="UP000324646">
    <property type="component" value="Chromosome"/>
</dbReference>
<feature type="domain" description="Cache" evidence="6">
    <location>
        <begin position="3"/>
        <end position="144"/>
    </location>
</feature>
<sequence>MKLQETFSQLAKEINSGLERFLIGKENITEILSGNENFKKLFLGSNDNTQDNRNYELAMSILKDLTESDTDIMFAYFGTADGEMYSYPEDELPEDYDPRVRPWYKKAIENKGKTVLSEPYQDASTGEVVITVAKTVLDGNKVIGRYKPKNISRKSSWHNSWKKLLCVCSR</sequence>
<gene>
    <name evidence="7" type="ORF">FQB35_04140</name>
</gene>
<accession>A0A5C0SAL8</accession>
<dbReference type="InterPro" id="IPR029151">
    <property type="entry name" value="Sensor-like_sf"/>
</dbReference>
<name>A0A5C0SAL8_CRATE</name>
<evidence type="ECO:0000256" key="2">
    <source>
        <dbReference type="ARBA" id="ARBA00022475"/>
    </source>
</evidence>
<dbReference type="EMBL" id="CP042243">
    <property type="protein sequence ID" value="QEK11615.1"/>
    <property type="molecule type" value="Genomic_DNA"/>
</dbReference>
<keyword evidence="2" id="KW-1003">Cell membrane</keyword>
<evidence type="ECO:0000256" key="4">
    <source>
        <dbReference type="ARBA" id="ARBA00022989"/>
    </source>
</evidence>
<dbReference type="CDD" id="cd12913">
    <property type="entry name" value="PDC1_MCP_like"/>
    <property type="match status" value="1"/>
</dbReference>
<evidence type="ECO:0000259" key="6">
    <source>
        <dbReference type="Pfam" id="PF02743"/>
    </source>
</evidence>
<keyword evidence="5" id="KW-0472">Membrane</keyword>
<dbReference type="RefSeq" id="WP_148808770.1">
    <property type="nucleotide sequence ID" value="NZ_CP042243.1"/>
</dbReference>
<keyword evidence="3" id="KW-0812">Transmembrane</keyword>
<evidence type="ECO:0000313" key="7">
    <source>
        <dbReference type="EMBL" id="QEK11615.1"/>
    </source>
</evidence>
<evidence type="ECO:0000256" key="5">
    <source>
        <dbReference type="ARBA" id="ARBA00023136"/>
    </source>
</evidence>
<dbReference type="AlphaFoldDB" id="A0A5C0SAL8"/>
<comment type="subcellular location">
    <subcellularLocation>
        <location evidence="1">Cell membrane</location>
        <topology evidence="1">Multi-pass membrane protein</topology>
    </subcellularLocation>
</comment>
<dbReference type="GO" id="GO:0005886">
    <property type="term" value="C:plasma membrane"/>
    <property type="evidence" value="ECO:0007669"/>
    <property type="project" value="UniProtKB-SubCell"/>
</dbReference>
<keyword evidence="8" id="KW-1185">Reference proteome</keyword>
<dbReference type="SUPFAM" id="SSF103190">
    <property type="entry name" value="Sensory domain-like"/>
    <property type="match status" value="1"/>
</dbReference>
<evidence type="ECO:0000256" key="1">
    <source>
        <dbReference type="ARBA" id="ARBA00004651"/>
    </source>
</evidence>
<evidence type="ECO:0000256" key="3">
    <source>
        <dbReference type="ARBA" id="ARBA00022692"/>
    </source>
</evidence>
<dbReference type="Pfam" id="PF02743">
    <property type="entry name" value="dCache_1"/>
    <property type="match status" value="1"/>
</dbReference>
<protein>
    <recommendedName>
        <fullName evidence="6">Cache domain-containing protein</fullName>
    </recommendedName>
</protein>
<proteinExistence type="predicted"/>
<keyword evidence="4" id="KW-1133">Transmembrane helix</keyword>
<reference evidence="7 8" key="1">
    <citation type="submission" date="2019-07" db="EMBL/GenBank/DDBJ databases">
        <title>Complete genome of Crassaminicella thermophila SY095.</title>
        <authorList>
            <person name="Li X."/>
        </authorList>
    </citation>
    <scope>NUCLEOTIDE SEQUENCE [LARGE SCALE GENOMIC DNA]</scope>
    <source>
        <strain evidence="7 8">SY095</strain>
    </source>
</reference>
<evidence type="ECO:0000313" key="8">
    <source>
        <dbReference type="Proteomes" id="UP000324646"/>
    </source>
</evidence>
<dbReference type="OrthoDB" id="13222at2"/>
<dbReference type="InterPro" id="IPR033479">
    <property type="entry name" value="dCache_1"/>
</dbReference>
<dbReference type="Gene3D" id="3.30.450.20">
    <property type="entry name" value="PAS domain"/>
    <property type="match status" value="1"/>
</dbReference>
<organism evidence="7 8">
    <name type="scientific">Crassaminicella thermophila</name>
    <dbReference type="NCBI Taxonomy" id="2599308"/>
    <lineage>
        <taxon>Bacteria</taxon>
        <taxon>Bacillati</taxon>
        <taxon>Bacillota</taxon>
        <taxon>Clostridia</taxon>
        <taxon>Eubacteriales</taxon>
        <taxon>Clostridiaceae</taxon>
        <taxon>Crassaminicella</taxon>
    </lineage>
</organism>
<dbReference type="KEGG" id="crs:FQB35_04140"/>